<keyword evidence="3 4" id="KW-0732">Signal</keyword>
<dbReference type="PANTHER" id="PTHR30061:SF50">
    <property type="entry name" value="MALTOSE_MALTODEXTRIN-BINDING PERIPLASMIC PROTEIN"/>
    <property type="match status" value="1"/>
</dbReference>
<dbReference type="GeneID" id="95353177"/>
<keyword evidence="2" id="KW-0813">Transport</keyword>
<dbReference type="PROSITE" id="PS51257">
    <property type="entry name" value="PROKAR_LIPOPROTEIN"/>
    <property type="match status" value="1"/>
</dbReference>
<evidence type="ECO:0000313" key="6">
    <source>
        <dbReference type="Proteomes" id="UP000617734"/>
    </source>
</evidence>
<protein>
    <submittedName>
        <fullName evidence="5">Sugar ABC transporter substrate-binding protein</fullName>
    </submittedName>
</protein>
<evidence type="ECO:0000256" key="1">
    <source>
        <dbReference type="ARBA" id="ARBA00008520"/>
    </source>
</evidence>
<dbReference type="SUPFAM" id="SSF53850">
    <property type="entry name" value="Periplasmic binding protein-like II"/>
    <property type="match status" value="1"/>
</dbReference>
<dbReference type="EMBL" id="BNBO01000012">
    <property type="protein sequence ID" value="GHH69128.1"/>
    <property type="molecule type" value="Genomic_DNA"/>
</dbReference>
<accession>A0A919FN40</accession>
<keyword evidence="6" id="KW-1185">Reference proteome</keyword>
<evidence type="ECO:0000256" key="3">
    <source>
        <dbReference type="ARBA" id="ARBA00022729"/>
    </source>
</evidence>
<feature type="signal peptide" evidence="4">
    <location>
        <begin position="1"/>
        <end position="24"/>
    </location>
</feature>
<proteinExistence type="inferred from homology"/>
<comment type="similarity">
    <text evidence="1">Belongs to the bacterial solute-binding protein 1 family.</text>
</comment>
<evidence type="ECO:0000256" key="4">
    <source>
        <dbReference type="SAM" id="SignalP"/>
    </source>
</evidence>
<sequence length="442" mass="45268">MNHRSSGAATVLALAVAVALSACSAAGTAPSAATTPQPVATAKGEGKTLTVWVMDGDYSEPSLQAINDAFTQQTGAKVDVQVQAWDGITTKVTTALATSNPPDVLDLGNTQVASFAANGGLKDLTPYGADLRQGQTWLSGLVAPATVDGKLYAVPGFAGARAVIYNKTMWAKAGVDKAPTTFTELTDDLAKVKAANPGTDFSPLYLPGQNWYAGMQFIWDAGGDIAAEAGSKWTAGFGADAAQAGLADFKAFQNQFSTAASRTVDTTTPDQVQVFADGKASAIIATSGFIGRIQKANPNLTDSDLGTFPLPGKSGKAQPVMLGGSDWGIAARSANPDLALQWTKIAAGPDIQGKWVVGHEGFIPNSLEGIKAAMASVGELKKGFFDAALSSKATPANANWAQIEANKDINNLFAAVASGSKSTKDAASAFDATATKALNAGQ</sequence>
<reference evidence="5" key="2">
    <citation type="submission" date="2020-09" db="EMBL/GenBank/DDBJ databases">
        <authorList>
            <person name="Sun Q."/>
            <person name="Ohkuma M."/>
        </authorList>
    </citation>
    <scope>NUCLEOTIDE SEQUENCE</scope>
    <source>
        <strain evidence="5">JCM 4646</strain>
    </source>
</reference>
<dbReference type="GO" id="GO:0042956">
    <property type="term" value="P:maltodextrin transmembrane transport"/>
    <property type="evidence" value="ECO:0007669"/>
    <property type="project" value="TreeGrafter"/>
</dbReference>
<dbReference type="Pfam" id="PF01547">
    <property type="entry name" value="SBP_bac_1"/>
    <property type="match status" value="1"/>
</dbReference>
<dbReference type="GO" id="GO:0015768">
    <property type="term" value="P:maltose transport"/>
    <property type="evidence" value="ECO:0007669"/>
    <property type="project" value="TreeGrafter"/>
</dbReference>
<dbReference type="AlphaFoldDB" id="A0A919FN40"/>
<evidence type="ECO:0000313" key="5">
    <source>
        <dbReference type="EMBL" id="GHH69128.1"/>
    </source>
</evidence>
<reference evidence="5" key="1">
    <citation type="journal article" date="2014" name="Int. J. Syst. Evol. Microbiol.">
        <title>Complete genome sequence of Corynebacterium casei LMG S-19264T (=DSM 44701T), isolated from a smear-ripened cheese.</title>
        <authorList>
            <consortium name="US DOE Joint Genome Institute (JGI-PGF)"/>
            <person name="Walter F."/>
            <person name="Albersmeier A."/>
            <person name="Kalinowski J."/>
            <person name="Ruckert C."/>
        </authorList>
    </citation>
    <scope>NUCLEOTIDE SEQUENCE</scope>
    <source>
        <strain evidence="5">JCM 4646</strain>
    </source>
</reference>
<dbReference type="RefSeq" id="WP_190211068.1">
    <property type="nucleotide sequence ID" value="NZ_BNBO01000012.1"/>
</dbReference>
<name>A0A919FN40_9ACTN</name>
<dbReference type="PANTHER" id="PTHR30061">
    <property type="entry name" value="MALTOSE-BINDING PERIPLASMIC PROTEIN"/>
    <property type="match status" value="1"/>
</dbReference>
<dbReference type="GO" id="GO:1901982">
    <property type="term" value="F:maltose binding"/>
    <property type="evidence" value="ECO:0007669"/>
    <property type="project" value="TreeGrafter"/>
</dbReference>
<evidence type="ECO:0000256" key="2">
    <source>
        <dbReference type="ARBA" id="ARBA00022448"/>
    </source>
</evidence>
<gene>
    <name evidence="5" type="ORF">GCM10018781_27180</name>
</gene>
<dbReference type="Gene3D" id="3.40.190.10">
    <property type="entry name" value="Periplasmic binding protein-like II"/>
    <property type="match status" value="2"/>
</dbReference>
<organism evidence="5 6">
    <name type="scientific">Kitasatospora indigofera</name>
    <dbReference type="NCBI Taxonomy" id="67307"/>
    <lineage>
        <taxon>Bacteria</taxon>
        <taxon>Bacillati</taxon>
        <taxon>Actinomycetota</taxon>
        <taxon>Actinomycetes</taxon>
        <taxon>Kitasatosporales</taxon>
        <taxon>Streptomycetaceae</taxon>
        <taxon>Kitasatospora</taxon>
    </lineage>
</organism>
<dbReference type="InterPro" id="IPR006059">
    <property type="entry name" value="SBP"/>
</dbReference>
<comment type="caution">
    <text evidence="5">The sequence shown here is derived from an EMBL/GenBank/DDBJ whole genome shotgun (WGS) entry which is preliminary data.</text>
</comment>
<feature type="chain" id="PRO_5039578821" evidence="4">
    <location>
        <begin position="25"/>
        <end position="442"/>
    </location>
</feature>
<dbReference type="Proteomes" id="UP000617734">
    <property type="component" value="Unassembled WGS sequence"/>
</dbReference>
<dbReference type="GO" id="GO:0055052">
    <property type="term" value="C:ATP-binding cassette (ABC) transporter complex, substrate-binding subunit-containing"/>
    <property type="evidence" value="ECO:0007669"/>
    <property type="project" value="TreeGrafter"/>
</dbReference>